<feature type="transmembrane region" description="Helical" evidence="2">
    <location>
        <begin position="49"/>
        <end position="68"/>
    </location>
</feature>
<evidence type="ECO:0000313" key="3">
    <source>
        <dbReference type="EMBL" id="KKS43292.1"/>
    </source>
</evidence>
<name>A0A0G0Z3H5_9BACT</name>
<gene>
    <name evidence="3" type="ORF">UV06_C0001G0026</name>
</gene>
<reference evidence="3 4" key="1">
    <citation type="journal article" date="2015" name="Nature">
        <title>rRNA introns, odd ribosomes, and small enigmatic genomes across a large radiation of phyla.</title>
        <authorList>
            <person name="Brown C.T."/>
            <person name="Hug L.A."/>
            <person name="Thomas B.C."/>
            <person name="Sharon I."/>
            <person name="Castelle C.J."/>
            <person name="Singh A."/>
            <person name="Wilkins M.J."/>
            <person name="Williams K.H."/>
            <person name="Banfield J.F."/>
        </authorList>
    </citation>
    <scope>NUCLEOTIDE SEQUENCE [LARGE SCALE GENOMIC DNA]</scope>
</reference>
<proteinExistence type="predicted"/>
<keyword evidence="2" id="KW-0812">Transmembrane</keyword>
<evidence type="ECO:0008006" key="5">
    <source>
        <dbReference type="Google" id="ProtNLM"/>
    </source>
</evidence>
<comment type="caution">
    <text evidence="3">The sequence shown here is derived from an EMBL/GenBank/DDBJ whole genome shotgun (WGS) entry which is preliminary data.</text>
</comment>
<keyword evidence="2" id="KW-0472">Membrane</keyword>
<evidence type="ECO:0000313" key="4">
    <source>
        <dbReference type="Proteomes" id="UP000033854"/>
    </source>
</evidence>
<dbReference type="PATRIC" id="fig|1618378.3.peg.26"/>
<feature type="transmembrane region" description="Helical" evidence="2">
    <location>
        <begin position="21"/>
        <end position="43"/>
    </location>
</feature>
<keyword evidence="1" id="KW-0175">Coiled coil</keyword>
<accession>A0A0G0Z3H5</accession>
<dbReference type="EMBL" id="LCDA01000001">
    <property type="protein sequence ID" value="KKS43292.1"/>
    <property type="molecule type" value="Genomic_DNA"/>
</dbReference>
<protein>
    <recommendedName>
        <fullName evidence="5">DUF1003 domain-containing protein</fullName>
    </recommendedName>
</protein>
<evidence type="ECO:0000256" key="2">
    <source>
        <dbReference type="SAM" id="Phobius"/>
    </source>
</evidence>
<dbReference type="Proteomes" id="UP000033854">
    <property type="component" value="Unassembled WGS sequence"/>
</dbReference>
<feature type="coiled-coil region" evidence="1">
    <location>
        <begin position="79"/>
        <end position="141"/>
    </location>
</feature>
<dbReference type="AlphaFoldDB" id="A0A0G0Z3H5"/>
<evidence type="ECO:0000256" key="1">
    <source>
        <dbReference type="SAM" id="Coils"/>
    </source>
</evidence>
<organism evidence="3 4">
    <name type="scientific">Candidatus Collierbacteria bacterium GW2011_GWA2_42_17</name>
    <dbReference type="NCBI Taxonomy" id="1618378"/>
    <lineage>
        <taxon>Bacteria</taxon>
        <taxon>Candidatus Collieribacteriota</taxon>
    </lineage>
</organism>
<sequence>MPKKKSSFLDQASHKLTFWIGTPQSIIAHTAFFIGIFILILFGMPTDKVLLILTTAVSLEAIYLAIFIQMTVNRTTTSLAGVEKDIGDIQEDVDSLEVNFKGISNDYVEDDAEEDDVVNALKDIEKRLANLQDDIGVLKKKGLF</sequence>
<keyword evidence="2" id="KW-1133">Transmembrane helix</keyword>